<protein>
    <submittedName>
        <fullName evidence="1">Uncharacterized protein</fullName>
    </submittedName>
</protein>
<evidence type="ECO:0000313" key="1">
    <source>
        <dbReference type="EMBL" id="SVC55079.1"/>
    </source>
</evidence>
<sequence>MASMIWMFIDDNDDDFKTYQREFRRME</sequence>
<feature type="non-terminal residue" evidence="1">
    <location>
        <position position="27"/>
    </location>
</feature>
<accession>A0A382N1S0</accession>
<dbReference type="AlphaFoldDB" id="A0A382N1S0"/>
<organism evidence="1">
    <name type="scientific">marine metagenome</name>
    <dbReference type="NCBI Taxonomy" id="408172"/>
    <lineage>
        <taxon>unclassified sequences</taxon>
        <taxon>metagenomes</taxon>
        <taxon>ecological metagenomes</taxon>
    </lineage>
</organism>
<proteinExistence type="predicted"/>
<name>A0A382N1S0_9ZZZZ</name>
<gene>
    <name evidence="1" type="ORF">METZ01_LOCUS307933</name>
</gene>
<dbReference type="EMBL" id="UINC01097406">
    <property type="protein sequence ID" value="SVC55079.1"/>
    <property type="molecule type" value="Genomic_DNA"/>
</dbReference>
<reference evidence="1" key="1">
    <citation type="submission" date="2018-05" db="EMBL/GenBank/DDBJ databases">
        <authorList>
            <person name="Lanie J.A."/>
            <person name="Ng W.-L."/>
            <person name="Kazmierczak K.M."/>
            <person name="Andrzejewski T.M."/>
            <person name="Davidsen T.M."/>
            <person name="Wayne K.J."/>
            <person name="Tettelin H."/>
            <person name="Glass J.I."/>
            <person name="Rusch D."/>
            <person name="Podicherti R."/>
            <person name="Tsui H.-C.T."/>
            <person name="Winkler M.E."/>
        </authorList>
    </citation>
    <scope>NUCLEOTIDE SEQUENCE</scope>
</reference>